<protein>
    <submittedName>
        <fullName evidence="3">HNH endonuclease signature motif containing protein</fullName>
    </submittedName>
</protein>
<gene>
    <name evidence="3" type="ORF">GCM10023200_12630</name>
</gene>
<dbReference type="InterPro" id="IPR003870">
    <property type="entry name" value="DUF222"/>
</dbReference>
<dbReference type="Pfam" id="PF02720">
    <property type="entry name" value="DUF222"/>
    <property type="match status" value="1"/>
</dbReference>
<dbReference type="EMBL" id="BAABHO010000007">
    <property type="protein sequence ID" value="GAA4780844.1"/>
    <property type="molecule type" value="Genomic_DNA"/>
</dbReference>
<keyword evidence="3" id="KW-0378">Hydrolase</keyword>
<feature type="region of interest" description="Disordered" evidence="1">
    <location>
        <begin position="275"/>
        <end position="326"/>
    </location>
</feature>
<reference evidence="4" key="1">
    <citation type="journal article" date="2019" name="Int. J. Syst. Evol. Microbiol.">
        <title>The Global Catalogue of Microorganisms (GCM) 10K type strain sequencing project: providing services to taxonomists for standard genome sequencing and annotation.</title>
        <authorList>
            <consortium name="The Broad Institute Genomics Platform"/>
            <consortium name="The Broad Institute Genome Sequencing Center for Infectious Disease"/>
            <person name="Wu L."/>
            <person name="Ma J."/>
        </authorList>
    </citation>
    <scope>NUCLEOTIDE SEQUENCE [LARGE SCALE GENOMIC DNA]</scope>
    <source>
        <strain evidence="4">JCM 17979</strain>
    </source>
</reference>
<evidence type="ECO:0000313" key="4">
    <source>
        <dbReference type="Proteomes" id="UP001500928"/>
    </source>
</evidence>
<dbReference type="Proteomes" id="UP001500928">
    <property type="component" value="Unassembled WGS sequence"/>
</dbReference>
<proteinExistence type="predicted"/>
<accession>A0ABP9AGP4</accession>
<keyword evidence="4" id="KW-1185">Reference proteome</keyword>
<dbReference type="CDD" id="cd00085">
    <property type="entry name" value="HNHc"/>
    <property type="match status" value="1"/>
</dbReference>
<feature type="domain" description="HNH nuclease" evidence="2">
    <location>
        <begin position="395"/>
        <end position="447"/>
    </location>
</feature>
<evidence type="ECO:0000256" key="1">
    <source>
        <dbReference type="SAM" id="MobiDB-lite"/>
    </source>
</evidence>
<keyword evidence="3" id="KW-0255">Endonuclease</keyword>
<evidence type="ECO:0000259" key="2">
    <source>
        <dbReference type="SMART" id="SM00507"/>
    </source>
</evidence>
<name>A0ABP9AGP4_9PSEU</name>
<dbReference type="GO" id="GO:0004519">
    <property type="term" value="F:endonuclease activity"/>
    <property type="evidence" value="ECO:0007669"/>
    <property type="project" value="UniProtKB-KW"/>
</dbReference>
<comment type="caution">
    <text evidence="3">The sequence shown here is derived from an EMBL/GenBank/DDBJ whole genome shotgun (WGS) entry which is preliminary data.</text>
</comment>
<dbReference type="InterPro" id="IPR003615">
    <property type="entry name" value="HNH_nuc"/>
</dbReference>
<keyword evidence="3" id="KW-0540">Nuclease</keyword>
<evidence type="ECO:0000313" key="3">
    <source>
        <dbReference type="EMBL" id="GAA4780844.1"/>
    </source>
</evidence>
<organism evidence="3 4">
    <name type="scientific">Actinomycetospora chlora</name>
    <dbReference type="NCBI Taxonomy" id="663608"/>
    <lineage>
        <taxon>Bacteria</taxon>
        <taxon>Bacillati</taxon>
        <taxon>Actinomycetota</taxon>
        <taxon>Actinomycetes</taxon>
        <taxon>Pseudonocardiales</taxon>
        <taxon>Pseudonocardiaceae</taxon>
        <taxon>Actinomycetospora</taxon>
    </lineage>
</organism>
<dbReference type="SMART" id="SM00507">
    <property type="entry name" value="HNHc"/>
    <property type="match status" value="1"/>
</dbReference>
<sequence>MLVTPAFCQPGRSDPDAVGRSHLSWVSRLSVVTRTLEHMSERVRTVERDALDRAREHVIAQRAGYHRRLQDIAALDELGTAVSLGYRSIEALIADRDNLDHAEAKRLVAEATDLCPRTSLQGQPLPPRLPATAAALAAGAIDPAHVKILRDTMRHLARLLAPPPPDELCAVEEELATQAQLLPPRMLKVLAKGFVDFYDPDGAAPPDGDATGDELRLHRRKDGSLAFKGHLADPMDAETAIEVFGVLAAPHGPDDDRALPLRQAEAFKDLIQDARGPQGLATTSPHEDDPDDAVTGSESETLALIPQPRRPEPPQPARPARPGRPGRALLTVTIDHRFLCQTLAERGFGVLDSGHAVDPATLRRWACDAEIIPMVLGSRSQPLDVGRTHRTAPDAIRRALHQRDQGCAFPGCHRRPRRCQAHHIHHWLDHGDTALHNMCLLCRYHHQLIHHGHWTITMIDGRPWFTPPAFIDPERRPRLGGRPRVPT</sequence>